<dbReference type="Proteomes" id="UP000771797">
    <property type="component" value="Unassembled WGS sequence"/>
</dbReference>
<evidence type="ECO:0000256" key="1">
    <source>
        <dbReference type="SAM" id="Phobius"/>
    </source>
</evidence>
<name>A0ABQ6Y636_9GAMM</name>
<keyword evidence="1" id="KW-1133">Transmembrane helix</keyword>
<keyword evidence="1" id="KW-0812">Transmembrane</keyword>
<organism evidence="3 4">
    <name type="scientific">Alcanivorax xiamenensis</name>
    <dbReference type="NCBI Taxonomy" id="1177156"/>
    <lineage>
        <taxon>Bacteria</taxon>
        <taxon>Pseudomonadati</taxon>
        <taxon>Pseudomonadota</taxon>
        <taxon>Gammaproteobacteria</taxon>
        <taxon>Oceanospirillales</taxon>
        <taxon>Alcanivoracaceae</taxon>
        <taxon>Alcanivorax</taxon>
    </lineage>
</organism>
<dbReference type="RefSeq" id="WP_133492848.1">
    <property type="nucleotide sequence ID" value="NZ_AQPF01000025.1"/>
</dbReference>
<feature type="transmembrane region" description="Helical" evidence="1">
    <location>
        <begin position="12"/>
        <end position="32"/>
    </location>
</feature>
<evidence type="ECO:0000313" key="3">
    <source>
        <dbReference type="EMBL" id="KAF0804780.1"/>
    </source>
</evidence>
<protein>
    <recommendedName>
        <fullName evidence="2">Type 4 fimbrial biogenesis protein PilX N-terminal domain-containing protein</fullName>
    </recommendedName>
</protein>
<dbReference type="InterPro" id="IPR025746">
    <property type="entry name" value="PilX_N_dom"/>
</dbReference>
<dbReference type="EMBL" id="AQPF01000025">
    <property type="protein sequence ID" value="KAF0804780.1"/>
    <property type="molecule type" value="Genomic_DNA"/>
</dbReference>
<proteinExistence type="predicted"/>
<gene>
    <name evidence="3" type="ORF">A6D6_02814</name>
</gene>
<keyword evidence="1" id="KW-0472">Membrane</keyword>
<reference evidence="3 4" key="1">
    <citation type="submission" date="2012-09" db="EMBL/GenBank/DDBJ databases">
        <title>Genome Sequence of alkane-degrading Bacterium Alcanivorax sp. 6-D-6.</title>
        <authorList>
            <person name="Lai Q."/>
            <person name="Shao Z."/>
        </authorList>
    </citation>
    <scope>NUCLEOTIDE SEQUENCE [LARGE SCALE GENOMIC DNA]</scope>
    <source>
        <strain evidence="3 4">6-D-6</strain>
    </source>
</reference>
<evidence type="ECO:0000259" key="2">
    <source>
        <dbReference type="Pfam" id="PF14341"/>
    </source>
</evidence>
<evidence type="ECO:0000313" key="4">
    <source>
        <dbReference type="Proteomes" id="UP000771797"/>
    </source>
</evidence>
<sequence>MMPITHYQSQRGAALLVALMILVIVSILGITAMKTSMFSSKIATGTQVDAMAFEGAESAVNEAFSALYGMSSAQLQPFLAGTVGQRCLVGGATTAATRACTSTDSMDSRGLVRAGSRIRQEGMRAVSGGQLSMSGNNTLVVDFTFEILGEAEIDDFSMGNHHMLEALKRGMVSSSDFNVDTEN</sequence>
<feature type="domain" description="Type 4 fimbrial biogenesis protein PilX N-terminal" evidence="2">
    <location>
        <begin position="11"/>
        <end position="60"/>
    </location>
</feature>
<dbReference type="Pfam" id="PF14341">
    <property type="entry name" value="PilX_N"/>
    <property type="match status" value="1"/>
</dbReference>
<keyword evidence="4" id="KW-1185">Reference proteome</keyword>
<comment type="caution">
    <text evidence="3">The sequence shown here is derived from an EMBL/GenBank/DDBJ whole genome shotgun (WGS) entry which is preliminary data.</text>
</comment>
<accession>A0ABQ6Y636</accession>